<gene>
    <name evidence="4" type="ORF">H4Q31_12630</name>
</gene>
<organism evidence="4 5">
    <name type="scientific">Cohnella lubricantis</name>
    <dbReference type="NCBI Taxonomy" id="2163172"/>
    <lineage>
        <taxon>Bacteria</taxon>
        <taxon>Bacillati</taxon>
        <taxon>Bacillota</taxon>
        <taxon>Bacilli</taxon>
        <taxon>Bacillales</taxon>
        <taxon>Paenibacillaceae</taxon>
        <taxon>Cohnella</taxon>
    </lineage>
</organism>
<dbReference type="InterPro" id="IPR011856">
    <property type="entry name" value="tRNA_endonuc-like_dom_sf"/>
</dbReference>
<dbReference type="Pfam" id="PF08721">
    <property type="entry name" value="Tn7_Tnp_TnsA_C"/>
    <property type="match status" value="1"/>
</dbReference>
<dbReference type="InterPro" id="IPR036388">
    <property type="entry name" value="WH-like_DNA-bd_sf"/>
</dbReference>
<name>A0A841TDN6_9BACL</name>
<dbReference type="AlphaFoldDB" id="A0A841TDN6"/>
<feature type="domain" description="TnsA endonuclease N-terminal" evidence="3">
    <location>
        <begin position="77"/>
        <end position="167"/>
    </location>
</feature>
<keyword evidence="4" id="KW-0378">Hydrolase</keyword>
<accession>A0A841TDN6</accession>
<dbReference type="EMBL" id="JACJVN010000051">
    <property type="protein sequence ID" value="MBB6678145.1"/>
    <property type="molecule type" value="Genomic_DNA"/>
</dbReference>
<dbReference type="Proteomes" id="UP000574133">
    <property type="component" value="Unassembled WGS sequence"/>
</dbReference>
<keyword evidence="5" id="KW-1185">Reference proteome</keyword>
<sequence>MSKRGARKEKLQSNYIKKGRGQGAGENYQPFIQAHDNKIASEGWLTRHKGWKTRRIHHTLSEHERKYLYYCEWLNGVTDIREQWPLLPLERTMEIAEELGIKHPHLDGTPVVMTTDFRLTLETRNGSRDVIRTVKPREKLSDRTLELFEIERVYFAEQGIDWCIITEDKIPINLVKNVEWMANAKYLENQPGVNGELVELVSEGLYDVFMKDAGQTPLINLCLRTDNAYHLEKGTCMFVLQYMLANKFWGTEMSKRIIREREPLIIYEIQPVQKSIHLVKRGGA</sequence>
<dbReference type="Pfam" id="PF08722">
    <property type="entry name" value="Tn7_TnsA-like_N"/>
    <property type="match status" value="1"/>
</dbReference>
<dbReference type="Gene3D" id="3.40.1350.10">
    <property type="match status" value="1"/>
</dbReference>
<dbReference type="GO" id="GO:0004519">
    <property type="term" value="F:endonuclease activity"/>
    <property type="evidence" value="ECO:0007669"/>
    <property type="project" value="UniProtKB-KW"/>
</dbReference>
<keyword evidence="4" id="KW-0540">Nuclease</keyword>
<dbReference type="Gene3D" id="1.10.10.10">
    <property type="entry name" value="Winged helix-like DNA-binding domain superfamily/Winged helix DNA-binding domain"/>
    <property type="match status" value="1"/>
</dbReference>
<feature type="region of interest" description="Disordered" evidence="1">
    <location>
        <begin position="1"/>
        <end position="23"/>
    </location>
</feature>
<evidence type="ECO:0000313" key="5">
    <source>
        <dbReference type="Proteomes" id="UP000574133"/>
    </source>
</evidence>
<proteinExistence type="predicted"/>
<keyword evidence="4" id="KW-0255">Endonuclease</keyword>
<dbReference type="SUPFAM" id="SSF52980">
    <property type="entry name" value="Restriction endonuclease-like"/>
    <property type="match status" value="1"/>
</dbReference>
<dbReference type="CDD" id="cd22362">
    <property type="entry name" value="TnsA_endonuclease-like"/>
    <property type="match status" value="1"/>
</dbReference>
<protein>
    <submittedName>
        <fullName evidence="4">TnsA endonuclease N-terminal domain-containing protein</fullName>
    </submittedName>
</protein>
<dbReference type="InterPro" id="IPR014833">
    <property type="entry name" value="TnsA_N"/>
</dbReference>
<evidence type="ECO:0000313" key="4">
    <source>
        <dbReference type="EMBL" id="MBB6678145.1"/>
    </source>
</evidence>
<evidence type="ECO:0000259" key="2">
    <source>
        <dbReference type="Pfam" id="PF08721"/>
    </source>
</evidence>
<evidence type="ECO:0000259" key="3">
    <source>
        <dbReference type="Pfam" id="PF08722"/>
    </source>
</evidence>
<dbReference type="GO" id="GO:0003676">
    <property type="term" value="F:nucleic acid binding"/>
    <property type="evidence" value="ECO:0007669"/>
    <property type="project" value="InterPro"/>
</dbReference>
<comment type="caution">
    <text evidence="4">The sequence shown here is derived from an EMBL/GenBank/DDBJ whole genome shotgun (WGS) entry which is preliminary data.</text>
</comment>
<feature type="domain" description="TnsA endonuclease C-terminal" evidence="2">
    <location>
        <begin position="170"/>
        <end position="251"/>
    </location>
</feature>
<dbReference type="RefSeq" id="WP_185179420.1">
    <property type="nucleotide sequence ID" value="NZ_CBCSEP010000019.1"/>
</dbReference>
<dbReference type="InterPro" id="IPR011335">
    <property type="entry name" value="Restrct_endonuc-II-like"/>
</dbReference>
<evidence type="ECO:0000256" key="1">
    <source>
        <dbReference type="SAM" id="MobiDB-lite"/>
    </source>
</evidence>
<reference evidence="4 5" key="1">
    <citation type="submission" date="2020-08" db="EMBL/GenBank/DDBJ databases">
        <title>Cohnella phylogeny.</title>
        <authorList>
            <person name="Dunlap C."/>
        </authorList>
    </citation>
    <scope>NUCLEOTIDE SEQUENCE [LARGE SCALE GENOMIC DNA]</scope>
    <source>
        <strain evidence="4 5">DSM 103658</strain>
    </source>
</reference>
<dbReference type="InterPro" id="IPR014832">
    <property type="entry name" value="TnsA_C"/>
</dbReference>